<dbReference type="EMBL" id="JAMQAW010000128">
    <property type="protein sequence ID" value="MCM2394422.1"/>
    <property type="molecule type" value="Genomic_DNA"/>
</dbReference>
<name>A0ABT0V0Q8_9ACTN</name>
<feature type="compositionally biased region" description="Low complexity" evidence="1">
    <location>
        <begin position="1"/>
        <end position="10"/>
    </location>
</feature>
<sequence>MSNNPVVPTTKPVPPPFSVPTPDEDATGSVVMATIVAGVLCAVIYLGSMTYTLAHHRTWHDLVAFFVSVVFAAVALLSTVPLLIARKAGSLALPGRSILWGTCLALTGLQFTAAVMGPSVFTLSTLIGMTTILAVACFAELAGRALADL</sequence>
<evidence type="ECO:0000256" key="2">
    <source>
        <dbReference type="SAM" id="Phobius"/>
    </source>
</evidence>
<keyword evidence="4" id="KW-1185">Reference proteome</keyword>
<feature type="transmembrane region" description="Helical" evidence="2">
    <location>
        <begin position="123"/>
        <end position="143"/>
    </location>
</feature>
<feature type="transmembrane region" description="Helical" evidence="2">
    <location>
        <begin position="30"/>
        <end position="51"/>
    </location>
</feature>
<evidence type="ECO:0000256" key="1">
    <source>
        <dbReference type="SAM" id="MobiDB-lite"/>
    </source>
</evidence>
<feature type="transmembrane region" description="Helical" evidence="2">
    <location>
        <begin position="63"/>
        <end position="85"/>
    </location>
</feature>
<reference evidence="3" key="1">
    <citation type="submission" date="2022-06" db="EMBL/GenBank/DDBJ databases">
        <title>Genome public.</title>
        <authorList>
            <person name="Sun Q."/>
        </authorList>
    </citation>
    <scope>NUCLEOTIDE SEQUENCE</scope>
    <source>
        <strain evidence="3">CWNU-1</strain>
    </source>
</reference>
<keyword evidence="2" id="KW-0812">Transmembrane</keyword>
<evidence type="ECO:0000313" key="4">
    <source>
        <dbReference type="Proteomes" id="UP001431429"/>
    </source>
</evidence>
<evidence type="ECO:0000313" key="3">
    <source>
        <dbReference type="EMBL" id="MCM2394422.1"/>
    </source>
</evidence>
<organism evidence="3 4">
    <name type="scientific">Streptomyces albipurpureus</name>
    <dbReference type="NCBI Taxonomy" id="2897419"/>
    <lineage>
        <taxon>Bacteria</taxon>
        <taxon>Bacillati</taxon>
        <taxon>Actinomycetota</taxon>
        <taxon>Actinomycetes</taxon>
        <taxon>Kitasatosporales</taxon>
        <taxon>Streptomycetaceae</taxon>
        <taxon>Streptomyces</taxon>
    </lineage>
</organism>
<accession>A0ABT0V0Q8</accession>
<keyword evidence="2" id="KW-0472">Membrane</keyword>
<comment type="caution">
    <text evidence="3">The sequence shown here is derived from an EMBL/GenBank/DDBJ whole genome shotgun (WGS) entry which is preliminary data.</text>
</comment>
<gene>
    <name evidence="3" type="ORF">NBG84_40190</name>
</gene>
<keyword evidence="2" id="KW-1133">Transmembrane helix</keyword>
<proteinExistence type="predicted"/>
<dbReference type="RefSeq" id="WP_250924703.1">
    <property type="nucleotide sequence ID" value="NZ_JAMQAW010000128.1"/>
</dbReference>
<dbReference type="Proteomes" id="UP001431429">
    <property type="component" value="Unassembled WGS sequence"/>
</dbReference>
<evidence type="ECO:0008006" key="5">
    <source>
        <dbReference type="Google" id="ProtNLM"/>
    </source>
</evidence>
<feature type="region of interest" description="Disordered" evidence="1">
    <location>
        <begin position="1"/>
        <end position="20"/>
    </location>
</feature>
<protein>
    <recommendedName>
        <fullName evidence="5">Integral membrane protein</fullName>
    </recommendedName>
</protein>